<protein>
    <recommendedName>
        <fullName evidence="4">Late embryogenesis abundant protein LEA-2 subgroup domain-containing protein</fullName>
    </recommendedName>
</protein>
<feature type="transmembrane region" description="Helical" evidence="1">
    <location>
        <begin position="12"/>
        <end position="36"/>
    </location>
</feature>
<keyword evidence="3" id="KW-1185">Reference proteome</keyword>
<dbReference type="OrthoDB" id="654946at2759"/>
<reference evidence="2 3" key="1">
    <citation type="submission" date="2019-11" db="EMBL/GenBank/DDBJ databases">
        <title>Whole genome sequence of Oryza granulata.</title>
        <authorList>
            <person name="Li W."/>
        </authorList>
    </citation>
    <scope>NUCLEOTIDE SEQUENCE [LARGE SCALE GENOMIC DNA]</scope>
    <source>
        <strain evidence="3">cv. Menghai</strain>
        <tissue evidence="2">Leaf</tissue>
    </source>
</reference>
<keyword evidence="1" id="KW-0812">Transmembrane</keyword>
<gene>
    <name evidence="2" type="ORF">E2562_011543</name>
</gene>
<comment type="caution">
    <text evidence="2">The sequence shown here is derived from an EMBL/GenBank/DDBJ whole genome shotgun (WGS) entry which is preliminary data.</text>
</comment>
<keyword evidence="1" id="KW-1133">Transmembrane helix</keyword>
<evidence type="ECO:0000256" key="1">
    <source>
        <dbReference type="SAM" id="Phobius"/>
    </source>
</evidence>
<organism evidence="2 3">
    <name type="scientific">Oryza meyeriana var. granulata</name>
    <dbReference type="NCBI Taxonomy" id="110450"/>
    <lineage>
        <taxon>Eukaryota</taxon>
        <taxon>Viridiplantae</taxon>
        <taxon>Streptophyta</taxon>
        <taxon>Embryophyta</taxon>
        <taxon>Tracheophyta</taxon>
        <taxon>Spermatophyta</taxon>
        <taxon>Magnoliopsida</taxon>
        <taxon>Liliopsida</taxon>
        <taxon>Poales</taxon>
        <taxon>Poaceae</taxon>
        <taxon>BOP clade</taxon>
        <taxon>Oryzoideae</taxon>
        <taxon>Oryzeae</taxon>
        <taxon>Oryzinae</taxon>
        <taxon>Oryza</taxon>
        <taxon>Oryza meyeriana</taxon>
    </lineage>
</organism>
<sequence>MAVLFPFNHFLLSFWFFLGFWIIYQAFGAFCAVVNIDKPIASSVELVGVGGLVPALAPGAASPPTFNLLLRIDNGQICDQYREGGSVKVSYAGVPLAYGSIPSFRLGARKVFTVAVNATSEGAGVPGDLLRLMAAERRMGVAQLDIVMQLGWPGLESYSWSVDFMIPMGRGL</sequence>
<evidence type="ECO:0008006" key="4">
    <source>
        <dbReference type="Google" id="ProtNLM"/>
    </source>
</evidence>
<dbReference type="PANTHER" id="PTHR33994">
    <property type="entry name" value="OS04G0515000 PROTEIN"/>
    <property type="match status" value="1"/>
</dbReference>
<dbReference type="PANTHER" id="PTHR33994:SF24">
    <property type="entry name" value="OS01G0712500 PROTEIN"/>
    <property type="match status" value="1"/>
</dbReference>
<name>A0A6G1DWW6_9ORYZ</name>
<dbReference type="Proteomes" id="UP000479710">
    <property type="component" value="Unassembled WGS sequence"/>
</dbReference>
<dbReference type="EMBL" id="SPHZ02000005">
    <property type="protein sequence ID" value="KAF0916692.1"/>
    <property type="molecule type" value="Genomic_DNA"/>
</dbReference>
<keyword evidence="1" id="KW-0472">Membrane</keyword>
<evidence type="ECO:0000313" key="3">
    <source>
        <dbReference type="Proteomes" id="UP000479710"/>
    </source>
</evidence>
<evidence type="ECO:0000313" key="2">
    <source>
        <dbReference type="EMBL" id="KAF0916692.1"/>
    </source>
</evidence>
<proteinExistence type="predicted"/>
<dbReference type="AlphaFoldDB" id="A0A6G1DWW6"/>
<accession>A0A6G1DWW6</accession>